<gene>
    <name evidence="2" type="ORF">BJP36_06030</name>
</gene>
<feature type="compositionally biased region" description="Polar residues" evidence="1">
    <location>
        <begin position="54"/>
        <end position="75"/>
    </location>
</feature>
<name>A0A1D9FVY1_MOOP1</name>
<evidence type="ECO:0000313" key="3">
    <source>
        <dbReference type="Proteomes" id="UP000176944"/>
    </source>
</evidence>
<organism evidence="2 3">
    <name type="scientific">Moorena producens (strain JHB)</name>
    <dbReference type="NCBI Taxonomy" id="1454205"/>
    <lineage>
        <taxon>Bacteria</taxon>
        <taxon>Bacillati</taxon>
        <taxon>Cyanobacteriota</taxon>
        <taxon>Cyanophyceae</taxon>
        <taxon>Coleofasciculales</taxon>
        <taxon>Coleofasciculaceae</taxon>
        <taxon>Moorena</taxon>
    </lineage>
</organism>
<sequence>MVRYGATGYSVKYHGNPSPNAPYAPYFYCLLPTPYSLLPTPYSLLPAPYSLLPNGNQDGAISDQQESPETVAQSE</sequence>
<evidence type="ECO:0000313" key="2">
    <source>
        <dbReference type="EMBL" id="AOY79539.1"/>
    </source>
</evidence>
<dbReference type="Proteomes" id="UP000176944">
    <property type="component" value="Chromosome"/>
</dbReference>
<protein>
    <submittedName>
        <fullName evidence="2">Uncharacterized protein</fullName>
    </submittedName>
</protein>
<proteinExistence type="predicted"/>
<feature type="region of interest" description="Disordered" evidence="1">
    <location>
        <begin position="53"/>
        <end position="75"/>
    </location>
</feature>
<accession>A0A1D9FVY1</accession>
<reference evidence="3" key="1">
    <citation type="submission" date="2016-10" db="EMBL/GenBank/DDBJ databases">
        <title>Comparative genomics uncovers the prolific and rare metabolic potential of the cyanobacterial genus Moorea.</title>
        <authorList>
            <person name="Leao T."/>
            <person name="Castelao G."/>
            <person name="Korobeynikov A."/>
            <person name="Monroe E.A."/>
            <person name="Podell S."/>
            <person name="Glukhov E."/>
            <person name="Allen E."/>
            <person name="Gerwick W.H."/>
            <person name="Gerwick L."/>
        </authorList>
    </citation>
    <scope>NUCLEOTIDE SEQUENCE [LARGE SCALE GENOMIC DNA]</scope>
    <source>
        <strain evidence="3">JHB</strain>
    </source>
</reference>
<dbReference type="EMBL" id="CP017708">
    <property type="protein sequence ID" value="AOY79539.1"/>
    <property type="molecule type" value="Genomic_DNA"/>
</dbReference>
<dbReference type="AlphaFoldDB" id="A0A1D9FVY1"/>
<evidence type="ECO:0000256" key="1">
    <source>
        <dbReference type="SAM" id="MobiDB-lite"/>
    </source>
</evidence>